<protein>
    <submittedName>
        <fullName evidence="3">Uncharacterized protein</fullName>
    </submittedName>
</protein>
<dbReference type="PANTHER" id="PTHR43377">
    <property type="entry name" value="BILIVERDIN REDUCTASE A"/>
    <property type="match status" value="1"/>
</dbReference>
<dbReference type="InterPro" id="IPR000683">
    <property type="entry name" value="Gfo/Idh/MocA-like_OxRdtase_N"/>
</dbReference>
<evidence type="ECO:0000313" key="3">
    <source>
        <dbReference type="EMBL" id="OGY32887.1"/>
    </source>
</evidence>
<dbReference type="Proteomes" id="UP000177718">
    <property type="component" value="Unassembled WGS sequence"/>
</dbReference>
<feature type="domain" description="GFO/IDH/MocA-like oxidoreductase" evidence="2">
    <location>
        <begin position="156"/>
        <end position="226"/>
    </location>
</feature>
<organism evidence="3 4">
    <name type="scientific">Candidatus Woykebacteria bacterium RIFCSPLOWO2_01_FULL_43_14</name>
    <dbReference type="NCBI Taxonomy" id="1802605"/>
    <lineage>
        <taxon>Bacteria</taxon>
        <taxon>Candidatus Woykeibacteriota</taxon>
    </lineage>
</organism>
<proteinExistence type="predicted"/>
<dbReference type="Gene3D" id="3.30.360.10">
    <property type="entry name" value="Dihydrodipicolinate Reductase, domain 2"/>
    <property type="match status" value="1"/>
</dbReference>
<gene>
    <name evidence="3" type="ORF">A3A61_02615</name>
</gene>
<dbReference type="AlphaFoldDB" id="A0A1G1X0I4"/>
<evidence type="ECO:0000259" key="1">
    <source>
        <dbReference type="Pfam" id="PF01408"/>
    </source>
</evidence>
<dbReference type="EMBL" id="MHDB01000001">
    <property type="protein sequence ID" value="OGY32887.1"/>
    <property type="molecule type" value="Genomic_DNA"/>
</dbReference>
<name>A0A1G1X0I4_9BACT</name>
<evidence type="ECO:0000313" key="4">
    <source>
        <dbReference type="Proteomes" id="UP000177718"/>
    </source>
</evidence>
<dbReference type="GO" id="GO:0000166">
    <property type="term" value="F:nucleotide binding"/>
    <property type="evidence" value="ECO:0007669"/>
    <property type="project" value="InterPro"/>
</dbReference>
<reference evidence="3 4" key="1">
    <citation type="journal article" date="2016" name="Nat. Commun.">
        <title>Thousands of microbial genomes shed light on interconnected biogeochemical processes in an aquifer system.</title>
        <authorList>
            <person name="Anantharaman K."/>
            <person name="Brown C.T."/>
            <person name="Hug L.A."/>
            <person name="Sharon I."/>
            <person name="Castelle C.J."/>
            <person name="Probst A.J."/>
            <person name="Thomas B.C."/>
            <person name="Singh A."/>
            <person name="Wilkins M.J."/>
            <person name="Karaoz U."/>
            <person name="Brodie E.L."/>
            <person name="Williams K.H."/>
            <person name="Hubbard S.S."/>
            <person name="Banfield J.F."/>
        </authorList>
    </citation>
    <scope>NUCLEOTIDE SEQUENCE [LARGE SCALE GENOMIC DNA]</scope>
</reference>
<feature type="domain" description="Gfo/Idh/MocA-like oxidoreductase N-terminal" evidence="1">
    <location>
        <begin position="2"/>
        <end position="119"/>
    </location>
</feature>
<dbReference type="Gene3D" id="3.40.50.720">
    <property type="entry name" value="NAD(P)-binding Rossmann-like Domain"/>
    <property type="match status" value="1"/>
</dbReference>
<dbReference type="SUPFAM" id="SSF55347">
    <property type="entry name" value="Glyceraldehyde-3-phosphate dehydrogenase-like, C-terminal domain"/>
    <property type="match status" value="1"/>
</dbReference>
<dbReference type="InterPro" id="IPR051450">
    <property type="entry name" value="Gfo/Idh/MocA_Oxidoreductases"/>
</dbReference>
<comment type="caution">
    <text evidence="3">The sequence shown here is derived from an EMBL/GenBank/DDBJ whole genome shotgun (WGS) entry which is preliminary data.</text>
</comment>
<dbReference type="InterPro" id="IPR055170">
    <property type="entry name" value="GFO_IDH_MocA-like_dom"/>
</dbReference>
<dbReference type="Pfam" id="PF22725">
    <property type="entry name" value="GFO_IDH_MocA_C3"/>
    <property type="match status" value="1"/>
</dbReference>
<dbReference type="Pfam" id="PF01408">
    <property type="entry name" value="GFO_IDH_MocA"/>
    <property type="match status" value="1"/>
</dbReference>
<dbReference type="PANTHER" id="PTHR43377:SF1">
    <property type="entry name" value="BILIVERDIN REDUCTASE A"/>
    <property type="match status" value="1"/>
</dbReference>
<sequence length="304" mass="33707">MKISVIGLGSMGKNHARIYKELVGDSLVGVSDLNTSLGNQIGEQLGVNYYSDYHKMLEKEKPDVVSICTPTSTHFEIAKRCLEQNTHLLIEKPITNNVDKANELNEIATKKGLIINVGYVERFNPGVSAIRKCVQDKKIISINITRVGPFPPRVSDVGIIIDLGVHDIDLISYITGSSFERVFAVKSKEKTKRENAAVLSFKMVDGTIASVVTNWFTPFKVRKIEVALKDSLIVGDLITQEVSEFYGYENSEYTTRSIHVDKQEPLKLELGCFLESVKQQKNLGVSAKEAIQSLAIALDLTNSD</sequence>
<dbReference type="InterPro" id="IPR036291">
    <property type="entry name" value="NAD(P)-bd_dom_sf"/>
</dbReference>
<dbReference type="SUPFAM" id="SSF51735">
    <property type="entry name" value="NAD(P)-binding Rossmann-fold domains"/>
    <property type="match status" value="1"/>
</dbReference>
<evidence type="ECO:0000259" key="2">
    <source>
        <dbReference type="Pfam" id="PF22725"/>
    </source>
</evidence>
<accession>A0A1G1X0I4</accession>
<dbReference type="STRING" id="1802605.A3A61_02615"/>